<dbReference type="CDD" id="cd06558">
    <property type="entry name" value="crotonase-like"/>
    <property type="match status" value="1"/>
</dbReference>
<dbReference type="PANTHER" id="PTHR11941:SF54">
    <property type="entry name" value="ENOYL-COA HYDRATASE, MITOCHONDRIAL"/>
    <property type="match status" value="1"/>
</dbReference>
<gene>
    <name evidence="1" type="ORF">ACFQ39_01025</name>
</gene>
<keyword evidence="2" id="KW-1185">Reference proteome</keyword>
<dbReference type="SUPFAM" id="SSF52096">
    <property type="entry name" value="ClpP/crotonase"/>
    <property type="match status" value="1"/>
</dbReference>
<accession>A0ABW3XY06</accession>
<dbReference type="EMBL" id="JBHTMY010000001">
    <property type="protein sequence ID" value="MFD1314184.1"/>
    <property type="molecule type" value="Genomic_DNA"/>
</dbReference>
<dbReference type="InterPro" id="IPR029045">
    <property type="entry name" value="ClpP/crotonase-like_dom_sf"/>
</dbReference>
<dbReference type="Pfam" id="PF00378">
    <property type="entry name" value="ECH_1"/>
    <property type="match status" value="1"/>
</dbReference>
<name>A0ABW3XY06_9FLAO</name>
<dbReference type="InterPro" id="IPR001753">
    <property type="entry name" value="Enoyl-CoA_hydra/iso"/>
</dbReference>
<sequence length="253" mass="27669">MNPGTIFTNTNKKIATITFGHPASNAFPTELLQRLIDTINRVSEDKEINLIILKSEGEKSFCAGAFFDELLTIDNIAQGTAFFGGFADLMNSMRKSSKIIMARIQGKAVGGGVGIAAAADYCYATESADIKLSELSIGLGPFVIAPAVERKMGKSGLTELTLGAHEWKTAYWAKEKGLYAKVFENIREMDDEIELFSSKISGYSTESLAALKTVLWKGTEDWDTLLPKYAAINGKLVLSDFTKNALQKFKNKL</sequence>
<organism evidence="1 2">
    <name type="scientific">Namhaeicola litoreus</name>
    <dbReference type="NCBI Taxonomy" id="1052145"/>
    <lineage>
        <taxon>Bacteria</taxon>
        <taxon>Pseudomonadati</taxon>
        <taxon>Bacteroidota</taxon>
        <taxon>Flavobacteriia</taxon>
        <taxon>Flavobacteriales</taxon>
        <taxon>Flavobacteriaceae</taxon>
        <taxon>Namhaeicola</taxon>
    </lineage>
</organism>
<evidence type="ECO:0000313" key="2">
    <source>
        <dbReference type="Proteomes" id="UP001597201"/>
    </source>
</evidence>
<dbReference type="PANTHER" id="PTHR11941">
    <property type="entry name" value="ENOYL-COA HYDRATASE-RELATED"/>
    <property type="match status" value="1"/>
</dbReference>
<comment type="caution">
    <text evidence="1">The sequence shown here is derived from an EMBL/GenBank/DDBJ whole genome shotgun (WGS) entry which is preliminary data.</text>
</comment>
<protein>
    <submittedName>
        <fullName evidence="1">Enoyl-CoA hydratase/isomerase family protein</fullName>
    </submittedName>
</protein>
<dbReference type="Gene3D" id="3.90.226.10">
    <property type="entry name" value="2-enoyl-CoA Hydratase, Chain A, domain 1"/>
    <property type="match status" value="1"/>
</dbReference>
<dbReference type="Proteomes" id="UP001597201">
    <property type="component" value="Unassembled WGS sequence"/>
</dbReference>
<reference evidence="2" key="1">
    <citation type="journal article" date="2019" name="Int. J. Syst. Evol. Microbiol.">
        <title>The Global Catalogue of Microorganisms (GCM) 10K type strain sequencing project: providing services to taxonomists for standard genome sequencing and annotation.</title>
        <authorList>
            <consortium name="The Broad Institute Genomics Platform"/>
            <consortium name="The Broad Institute Genome Sequencing Center for Infectious Disease"/>
            <person name="Wu L."/>
            <person name="Ma J."/>
        </authorList>
    </citation>
    <scope>NUCLEOTIDE SEQUENCE [LARGE SCALE GENOMIC DNA]</scope>
    <source>
        <strain evidence="2">CCUG 61485</strain>
    </source>
</reference>
<dbReference type="RefSeq" id="WP_377175545.1">
    <property type="nucleotide sequence ID" value="NZ_JBHTMY010000001.1"/>
</dbReference>
<evidence type="ECO:0000313" key="1">
    <source>
        <dbReference type="EMBL" id="MFD1314184.1"/>
    </source>
</evidence>
<proteinExistence type="predicted"/>